<accession>A0A561QWM1</accession>
<comment type="caution">
    <text evidence="2">The sequence shown here is derived from an EMBL/GenBank/DDBJ whole genome shotgun (WGS) entry which is preliminary data.</text>
</comment>
<gene>
    <name evidence="2" type="ORF">FHW37_103634</name>
</gene>
<organism evidence="2 3">
    <name type="scientific">Neorhizobium alkalisoli</name>
    <dbReference type="NCBI Taxonomy" id="528178"/>
    <lineage>
        <taxon>Bacteria</taxon>
        <taxon>Pseudomonadati</taxon>
        <taxon>Pseudomonadota</taxon>
        <taxon>Alphaproteobacteria</taxon>
        <taxon>Hyphomicrobiales</taxon>
        <taxon>Rhizobiaceae</taxon>
        <taxon>Rhizobium/Agrobacterium group</taxon>
        <taxon>Neorhizobium</taxon>
    </lineage>
</organism>
<dbReference type="OrthoDB" id="8402090at2"/>
<dbReference type="RefSeq" id="WP_145637486.1">
    <property type="nucleotide sequence ID" value="NZ_VIWP01000003.1"/>
</dbReference>
<evidence type="ECO:0000256" key="1">
    <source>
        <dbReference type="SAM" id="MobiDB-lite"/>
    </source>
</evidence>
<feature type="region of interest" description="Disordered" evidence="1">
    <location>
        <begin position="149"/>
        <end position="193"/>
    </location>
</feature>
<proteinExistence type="predicted"/>
<keyword evidence="3" id="KW-1185">Reference proteome</keyword>
<protein>
    <submittedName>
        <fullName evidence="2">Uncharacterized protein</fullName>
    </submittedName>
</protein>
<reference evidence="2 3" key="1">
    <citation type="submission" date="2019-06" db="EMBL/GenBank/DDBJ databases">
        <title>Sorghum-associated microbial communities from plants grown in Nebraska, USA.</title>
        <authorList>
            <person name="Schachtman D."/>
        </authorList>
    </citation>
    <scope>NUCLEOTIDE SEQUENCE [LARGE SCALE GENOMIC DNA]</scope>
    <source>
        <strain evidence="2 3">1225</strain>
    </source>
</reference>
<evidence type="ECO:0000313" key="3">
    <source>
        <dbReference type="Proteomes" id="UP000320653"/>
    </source>
</evidence>
<feature type="compositionally biased region" description="Polar residues" evidence="1">
    <location>
        <begin position="162"/>
        <end position="182"/>
    </location>
</feature>
<sequence>MTTIGSTNSYSISSLLALRVANNGSDTGGSSAYSAPKQSQTSSATITGSDTSFGAKLSSALWTMESQGVEIDQDGGDTYLGEKPSSTAEDEFMKLAHQTFAERVREQYLKSHDLTEDDLKAMSPEDRAAVEDDIRKTIMEAMGVNGDKQDALKKMGADAQPDSGSFLSASQQSGTGSNSLRNGGNEDDALLDI</sequence>
<feature type="region of interest" description="Disordered" evidence="1">
    <location>
        <begin position="26"/>
        <end position="51"/>
    </location>
</feature>
<dbReference type="AlphaFoldDB" id="A0A561QWM1"/>
<evidence type="ECO:0000313" key="2">
    <source>
        <dbReference type="EMBL" id="TWF54764.1"/>
    </source>
</evidence>
<dbReference type="EMBL" id="VIWP01000003">
    <property type="protein sequence ID" value="TWF54764.1"/>
    <property type="molecule type" value="Genomic_DNA"/>
</dbReference>
<name>A0A561QWM1_9HYPH</name>
<dbReference type="Proteomes" id="UP000320653">
    <property type="component" value="Unassembled WGS sequence"/>
</dbReference>